<name>G1QDG3_MYOLU</name>
<dbReference type="InParanoid" id="G1QDG3"/>
<accession>G1QDG3</accession>
<dbReference type="AlphaFoldDB" id="G1QDG3"/>
<protein>
    <submittedName>
        <fullName evidence="1">Uncharacterized protein</fullName>
    </submittedName>
</protein>
<proteinExistence type="predicted"/>
<dbReference type="HOGENOM" id="CLU_013476_2_1_1"/>
<sequence>MARGTFANIRLLNKFLNKQAPQTIH</sequence>
<dbReference type="Proteomes" id="UP000001074">
    <property type="component" value="Unassembled WGS sequence"/>
</dbReference>
<reference evidence="1" key="2">
    <citation type="submission" date="2025-08" db="UniProtKB">
        <authorList>
            <consortium name="Ensembl"/>
        </authorList>
    </citation>
    <scope>IDENTIFICATION</scope>
</reference>
<evidence type="ECO:0000313" key="2">
    <source>
        <dbReference type="Proteomes" id="UP000001074"/>
    </source>
</evidence>
<reference evidence="1 2" key="1">
    <citation type="journal article" date="2011" name="Nature">
        <title>A high-resolution map of human evolutionary constraint using 29 mammals.</title>
        <authorList>
            <person name="Lindblad-Toh K."/>
            <person name="Garber M."/>
            <person name="Zuk O."/>
            <person name="Lin M.F."/>
            <person name="Parker B.J."/>
            <person name="Washietl S."/>
            <person name="Kheradpour P."/>
            <person name="Ernst J."/>
            <person name="Jordan G."/>
            <person name="Mauceli E."/>
            <person name="Ward L.D."/>
            <person name="Lowe C.B."/>
            <person name="Holloway A.K."/>
            <person name="Clamp M."/>
            <person name="Gnerre S."/>
            <person name="Alfoldi J."/>
            <person name="Beal K."/>
            <person name="Chang J."/>
            <person name="Clawson H."/>
            <person name="Cuff J."/>
            <person name="Di Palma F."/>
            <person name="Fitzgerald S."/>
            <person name="Flicek P."/>
            <person name="Guttman M."/>
            <person name="Hubisz M.J."/>
            <person name="Jaffe D.B."/>
            <person name="Jungreis I."/>
            <person name="Kent W.J."/>
            <person name="Kostka D."/>
            <person name="Lara M."/>
            <person name="Martins A.L."/>
            <person name="Massingham T."/>
            <person name="Moltke I."/>
            <person name="Raney B.J."/>
            <person name="Rasmussen M.D."/>
            <person name="Robinson J."/>
            <person name="Stark A."/>
            <person name="Vilella A.J."/>
            <person name="Wen J."/>
            <person name="Xie X."/>
            <person name="Zody M.C."/>
            <person name="Baldwin J."/>
            <person name="Bloom T."/>
            <person name="Chin C.W."/>
            <person name="Heiman D."/>
            <person name="Nicol R."/>
            <person name="Nusbaum C."/>
            <person name="Young S."/>
            <person name="Wilkinson J."/>
            <person name="Worley K.C."/>
            <person name="Kovar C.L."/>
            <person name="Muzny D.M."/>
            <person name="Gibbs R.A."/>
            <person name="Cree A."/>
            <person name="Dihn H.H."/>
            <person name="Fowler G."/>
            <person name="Jhangiani S."/>
            <person name="Joshi V."/>
            <person name="Lee S."/>
            <person name="Lewis L.R."/>
            <person name="Nazareth L.V."/>
            <person name="Okwuonu G."/>
            <person name="Santibanez J."/>
            <person name="Warren W.C."/>
            <person name="Mardis E.R."/>
            <person name="Weinstock G.M."/>
            <person name="Wilson R.K."/>
            <person name="Delehaunty K."/>
            <person name="Dooling D."/>
            <person name="Fronik C."/>
            <person name="Fulton L."/>
            <person name="Fulton B."/>
            <person name="Graves T."/>
            <person name="Minx P."/>
            <person name="Sodergren E."/>
            <person name="Birney E."/>
            <person name="Margulies E.H."/>
            <person name="Herrero J."/>
            <person name="Green E.D."/>
            <person name="Haussler D."/>
            <person name="Siepel A."/>
            <person name="Goldman N."/>
            <person name="Pollard K.S."/>
            <person name="Pedersen J.S."/>
            <person name="Lander E.S."/>
            <person name="Kellis M."/>
        </authorList>
    </citation>
    <scope>NUCLEOTIDE SEQUENCE [LARGE SCALE GENOMIC DNA]</scope>
</reference>
<dbReference type="EMBL" id="AAPE02063439">
    <property type="status" value="NOT_ANNOTATED_CDS"/>
    <property type="molecule type" value="Genomic_DNA"/>
</dbReference>
<evidence type="ECO:0000313" key="1">
    <source>
        <dbReference type="Ensembl" id="ENSMLUP00000021746.1"/>
    </source>
</evidence>
<dbReference type="Ensembl" id="ENSMLUT00000026710.1">
    <property type="protein sequence ID" value="ENSMLUP00000021746.1"/>
    <property type="gene ID" value="ENSMLUG00000027835.1"/>
</dbReference>
<keyword evidence="2" id="KW-1185">Reference proteome</keyword>
<reference evidence="1" key="3">
    <citation type="submission" date="2025-09" db="UniProtKB">
        <authorList>
            <consortium name="Ensembl"/>
        </authorList>
    </citation>
    <scope>IDENTIFICATION</scope>
</reference>
<organism evidence="1 2">
    <name type="scientific">Myotis lucifugus</name>
    <name type="common">Little brown bat</name>
    <dbReference type="NCBI Taxonomy" id="59463"/>
    <lineage>
        <taxon>Eukaryota</taxon>
        <taxon>Metazoa</taxon>
        <taxon>Chordata</taxon>
        <taxon>Craniata</taxon>
        <taxon>Vertebrata</taxon>
        <taxon>Euteleostomi</taxon>
        <taxon>Mammalia</taxon>
        <taxon>Eutheria</taxon>
        <taxon>Laurasiatheria</taxon>
        <taxon>Chiroptera</taxon>
        <taxon>Yangochiroptera</taxon>
        <taxon>Vespertilionidae</taxon>
        <taxon>Myotis</taxon>
    </lineage>
</organism>